<dbReference type="InterPro" id="IPR036627">
    <property type="entry name" value="CobW-likC_sf"/>
</dbReference>
<dbReference type="PANTHER" id="PTHR43603">
    <property type="entry name" value="COBW DOMAIN-CONTAINING PROTEIN DDB_G0274527"/>
    <property type="match status" value="1"/>
</dbReference>
<evidence type="ECO:0000313" key="8">
    <source>
        <dbReference type="EMBL" id="TYA71655.1"/>
    </source>
</evidence>
<dbReference type="GO" id="GO:0016787">
    <property type="term" value="F:hydrolase activity"/>
    <property type="evidence" value="ECO:0007669"/>
    <property type="project" value="UniProtKB-KW"/>
</dbReference>
<comment type="caution">
    <text evidence="8">The sequence shown here is derived from an EMBL/GenBank/DDBJ whole genome shotgun (WGS) entry which is preliminary data.</text>
</comment>
<proteinExistence type="inferred from homology"/>
<dbReference type="AlphaFoldDB" id="A0A5D0HK72"/>
<keyword evidence="9" id="KW-1185">Reference proteome</keyword>
<dbReference type="Pfam" id="PF02492">
    <property type="entry name" value="cobW"/>
    <property type="match status" value="1"/>
</dbReference>
<sequence length="399" mass="45397">MKKLPVTVLSGFLGAGKTTLLNHILHNKEGLKVAVIVNDMSEVNIDAQFIENENTLSRTEEKLVEMSNGCICCTLREDLMVEVEKLAAQNKFDYLLIESTGISEPIPVAQTFTFESEDGNIDLSRFSYIDTMVTVVDAFNFLNDFTSSDYLVSRELTNIDGDDRTIVNLLTDQIEFANVILLNKIDLVTKEDLEELKAIIKSLNPEAKIICTKQSEVQLNDVINTGLFDYEKAEASAGWIKELENEHVPETEEYGIGSFVFRSKKPFHPERFLNYLNQDFPQNIIRSKGLFWLASRSDQALLWSSAGSSCKADSAGVWWDSMPLQERNSYAAFVENQPEIESNWDALFGDRKTELVFIGQYLEKEDMIKHLNKCLLTDTEIQLWENKLFPQGDQWPITN</sequence>
<evidence type="ECO:0000259" key="7">
    <source>
        <dbReference type="SMART" id="SM00833"/>
    </source>
</evidence>
<name>A0A5D0HK72_9FLAO</name>
<comment type="function">
    <text evidence="5">Zinc chaperone that directly transfers zinc cofactor to target proteins, thereby activating them. Zinc is transferred from the CXCC motif in the GTPase domain to the zinc binding site in target proteins in a process requiring GTP hydrolysis.</text>
</comment>
<comment type="catalytic activity">
    <reaction evidence="6">
        <text>GTP + H2O = GDP + phosphate + H(+)</text>
        <dbReference type="Rhea" id="RHEA:19669"/>
        <dbReference type="ChEBI" id="CHEBI:15377"/>
        <dbReference type="ChEBI" id="CHEBI:15378"/>
        <dbReference type="ChEBI" id="CHEBI:37565"/>
        <dbReference type="ChEBI" id="CHEBI:43474"/>
        <dbReference type="ChEBI" id="CHEBI:58189"/>
    </reaction>
    <physiologicalReaction direction="left-to-right" evidence="6">
        <dbReference type="Rhea" id="RHEA:19670"/>
    </physiologicalReaction>
</comment>
<protein>
    <submittedName>
        <fullName evidence="8">GTP-binding protein</fullName>
    </submittedName>
</protein>
<evidence type="ECO:0000256" key="3">
    <source>
        <dbReference type="ARBA" id="ARBA00023186"/>
    </source>
</evidence>
<evidence type="ECO:0000313" key="9">
    <source>
        <dbReference type="Proteomes" id="UP000323930"/>
    </source>
</evidence>
<dbReference type="OrthoDB" id="9808822at2"/>
<dbReference type="Gene3D" id="3.40.50.300">
    <property type="entry name" value="P-loop containing nucleotide triphosphate hydrolases"/>
    <property type="match status" value="1"/>
</dbReference>
<dbReference type="EMBL" id="VSDQ01000718">
    <property type="protein sequence ID" value="TYA71655.1"/>
    <property type="molecule type" value="Genomic_DNA"/>
</dbReference>
<evidence type="ECO:0000256" key="2">
    <source>
        <dbReference type="ARBA" id="ARBA00022801"/>
    </source>
</evidence>
<dbReference type="InterPro" id="IPR051927">
    <property type="entry name" value="Zn_Chap_cDPG_Synth"/>
</dbReference>
<keyword evidence="1" id="KW-0547">Nucleotide-binding</keyword>
<reference evidence="8 9" key="1">
    <citation type="submission" date="2019-08" db="EMBL/GenBank/DDBJ databases">
        <title>Seonamhaeicola sediminis sp. nov., isolated from marine sediment.</title>
        <authorList>
            <person name="Cao W.R."/>
        </authorList>
    </citation>
    <scope>NUCLEOTIDE SEQUENCE [LARGE SCALE GENOMIC DNA]</scope>
    <source>
        <strain evidence="8 9">B011</strain>
    </source>
</reference>
<dbReference type="InterPro" id="IPR003495">
    <property type="entry name" value="CobW/HypB/UreG_nucleotide-bd"/>
</dbReference>
<dbReference type="SMART" id="SM00833">
    <property type="entry name" value="CobW_C"/>
    <property type="match status" value="1"/>
</dbReference>
<evidence type="ECO:0000256" key="1">
    <source>
        <dbReference type="ARBA" id="ARBA00022741"/>
    </source>
</evidence>
<keyword evidence="2" id="KW-0378">Hydrolase</keyword>
<organism evidence="8 9">
    <name type="scientific">Seonamhaeicola marinus</name>
    <dbReference type="NCBI Taxonomy" id="1912246"/>
    <lineage>
        <taxon>Bacteria</taxon>
        <taxon>Pseudomonadati</taxon>
        <taxon>Bacteroidota</taxon>
        <taxon>Flavobacteriia</taxon>
        <taxon>Flavobacteriales</taxon>
        <taxon>Flavobacteriaceae</taxon>
    </lineage>
</organism>
<dbReference type="PANTHER" id="PTHR43603:SF1">
    <property type="entry name" value="ZINC-REGULATED GTPASE METALLOPROTEIN ACTIVATOR 1"/>
    <property type="match status" value="1"/>
</dbReference>
<dbReference type="InterPro" id="IPR011629">
    <property type="entry name" value="CobW-like_C"/>
</dbReference>
<dbReference type="GO" id="GO:0000166">
    <property type="term" value="F:nucleotide binding"/>
    <property type="evidence" value="ECO:0007669"/>
    <property type="project" value="UniProtKB-KW"/>
</dbReference>
<dbReference type="Proteomes" id="UP000323930">
    <property type="component" value="Unassembled WGS sequence"/>
</dbReference>
<dbReference type="SUPFAM" id="SSF52540">
    <property type="entry name" value="P-loop containing nucleoside triphosphate hydrolases"/>
    <property type="match status" value="1"/>
</dbReference>
<evidence type="ECO:0000256" key="4">
    <source>
        <dbReference type="ARBA" id="ARBA00034320"/>
    </source>
</evidence>
<evidence type="ECO:0000256" key="6">
    <source>
        <dbReference type="ARBA" id="ARBA00049117"/>
    </source>
</evidence>
<feature type="domain" description="CobW C-terminal" evidence="7">
    <location>
        <begin position="256"/>
        <end position="375"/>
    </location>
</feature>
<dbReference type="Pfam" id="PF07683">
    <property type="entry name" value="CobW_C"/>
    <property type="match status" value="1"/>
</dbReference>
<comment type="similarity">
    <text evidence="4">Belongs to the SIMIBI class G3E GTPase family. ZNG1 subfamily.</text>
</comment>
<dbReference type="Gene3D" id="3.30.1220.10">
    <property type="entry name" value="CobW-like, C-terminal domain"/>
    <property type="match status" value="1"/>
</dbReference>
<dbReference type="CDD" id="cd03112">
    <property type="entry name" value="CobW-like"/>
    <property type="match status" value="1"/>
</dbReference>
<evidence type="ECO:0000256" key="5">
    <source>
        <dbReference type="ARBA" id="ARBA00045658"/>
    </source>
</evidence>
<dbReference type="InterPro" id="IPR027417">
    <property type="entry name" value="P-loop_NTPase"/>
</dbReference>
<gene>
    <name evidence="8" type="ORF">FUA24_19005</name>
</gene>
<dbReference type="RefSeq" id="WP_148544641.1">
    <property type="nucleotide sequence ID" value="NZ_VSDQ01000718.1"/>
</dbReference>
<accession>A0A5D0HK72</accession>
<keyword evidence="3" id="KW-0143">Chaperone</keyword>